<dbReference type="Pfam" id="PF13360">
    <property type="entry name" value="PQQ_2"/>
    <property type="match status" value="1"/>
</dbReference>
<dbReference type="EMBL" id="CP074694">
    <property type="protein sequence ID" value="QVL31080.1"/>
    <property type="molecule type" value="Genomic_DNA"/>
</dbReference>
<keyword evidence="1" id="KW-0732">Signal</keyword>
<dbReference type="InterPro" id="IPR015943">
    <property type="entry name" value="WD40/YVTN_repeat-like_dom_sf"/>
</dbReference>
<sequence>MKNALRNRLVVLGVMLTLGTSPLHAQDWTQWRGPDRNNKVSGFTEPKTWPKNFTEKWKVTVGVGDASPVLMGDKVYAYGRIGKKETLFCLDATTGKELWKDAIDAPDVRGPASGHPGPRSSPAAADGKVCTFGVDAVLTCYEADSGKILWRKETKGHPRFFTSSSPLIVDKMCIIHTGSEGKGALTAFNLADGKEVWAWNGDGPSYSSPVVMTVAGTKQIVEMTEKNIVGISAADGKLLWETPFKARYNNSTPLVDGDTVIYGAPGVGTIASKITKEGDKFTVKELWKKSQAPHNYNSPTLKDGFIYGLSPSKNFYCMNAKTGEIVWTDTNIRGECGVILDAGSVMLSLPGNTDLVAFKPNDKEYQEVAKIKVADTATWTCPIVAGKKIFVKDKDTLRLLTIED</sequence>
<dbReference type="PANTHER" id="PTHR34512">
    <property type="entry name" value="CELL SURFACE PROTEIN"/>
    <property type="match status" value="1"/>
</dbReference>
<protein>
    <submittedName>
        <fullName evidence="3">PQQ-like beta-propeller repeat protein</fullName>
    </submittedName>
</protein>
<dbReference type="AlphaFoldDB" id="A0A8E6B2S4"/>
<feature type="signal peptide" evidence="1">
    <location>
        <begin position="1"/>
        <end position="25"/>
    </location>
</feature>
<dbReference type="Proteomes" id="UP000676194">
    <property type="component" value="Chromosome"/>
</dbReference>
<keyword evidence="4" id="KW-1185">Reference proteome</keyword>
<dbReference type="InterPro" id="IPR011047">
    <property type="entry name" value="Quinoprotein_ADH-like_sf"/>
</dbReference>
<dbReference type="KEGG" id="tsph:KIH39_19840"/>
<dbReference type="Gene3D" id="2.130.10.10">
    <property type="entry name" value="YVTN repeat-like/Quinoprotein amine dehydrogenase"/>
    <property type="match status" value="1"/>
</dbReference>
<dbReference type="PANTHER" id="PTHR34512:SF30">
    <property type="entry name" value="OUTER MEMBRANE PROTEIN ASSEMBLY FACTOR BAMB"/>
    <property type="match status" value="1"/>
</dbReference>
<reference evidence="3" key="1">
    <citation type="submission" date="2021-05" db="EMBL/GenBank/DDBJ databases">
        <title>Complete genome sequence of the cellulolytic planctomycete Telmatocola sphagniphila SP2T and characterization of the first cellulase from planctomycetes.</title>
        <authorList>
            <person name="Rakitin A.L."/>
            <person name="Beletsky A.V."/>
            <person name="Naumoff D.G."/>
            <person name="Kulichevskaya I.S."/>
            <person name="Mardanov A.V."/>
            <person name="Ravin N.V."/>
            <person name="Dedysh S.N."/>
        </authorList>
    </citation>
    <scope>NUCLEOTIDE SEQUENCE</scope>
    <source>
        <strain evidence="3">SP2T</strain>
    </source>
</reference>
<evidence type="ECO:0000259" key="2">
    <source>
        <dbReference type="Pfam" id="PF13360"/>
    </source>
</evidence>
<dbReference type="RefSeq" id="WP_213494961.1">
    <property type="nucleotide sequence ID" value="NZ_CP074694.1"/>
</dbReference>
<organism evidence="3 4">
    <name type="scientific">Telmatocola sphagniphila</name>
    <dbReference type="NCBI Taxonomy" id="1123043"/>
    <lineage>
        <taxon>Bacteria</taxon>
        <taxon>Pseudomonadati</taxon>
        <taxon>Planctomycetota</taxon>
        <taxon>Planctomycetia</taxon>
        <taxon>Gemmatales</taxon>
        <taxon>Gemmataceae</taxon>
    </lineage>
</organism>
<evidence type="ECO:0000313" key="3">
    <source>
        <dbReference type="EMBL" id="QVL31080.1"/>
    </source>
</evidence>
<name>A0A8E6B2S4_9BACT</name>
<proteinExistence type="predicted"/>
<dbReference type="InterPro" id="IPR002372">
    <property type="entry name" value="PQQ_rpt_dom"/>
</dbReference>
<gene>
    <name evidence="3" type="ORF">KIH39_19840</name>
</gene>
<dbReference type="SUPFAM" id="SSF50998">
    <property type="entry name" value="Quinoprotein alcohol dehydrogenase-like"/>
    <property type="match status" value="1"/>
</dbReference>
<feature type="domain" description="Pyrrolo-quinoline quinone repeat" evidence="2">
    <location>
        <begin position="84"/>
        <end position="328"/>
    </location>
</feature>
<evidence type="ECO:0000256" key="1">
    <source>
        <dbReference type="SAM" id="SignalP"/>
    </source>
</evidence>
<feature type="chain" id="PRO_5034728937" evidence="1">
    <location>
        <begin position="26"/>
        <end position="404"/>
    </location>
</feature>
<evidence type="ECO:0000313" key="4">
    <source>
        <dbReference type="Proteomes" id="UP000676194"/>
    </source>
</evidence>
<accession>A0A8E6B2S4</accession>